<organism evidence="3 4">
    <name type="scientific">Chlorella vulgaris</name>
    <name type="common">Green alga</name>
    <dbReference type="NCBI Taxonomy" id="3077"/>
    <lineage>
        <taxon>Eukaryota</taxon>
        <taxon>Viridiplantae</taxon>
        <taxon>Chlorophyta</taxon>
        <taxon>core chlorophytes</taxon>
        <taxon>Trebouxiophyceae</taxon>
        <taxon>Chlorellales</taxon>
        <taxon>Chlorellaceae</taxon>
        <taxon>Chlorella clade</taxon>
        <taxon>Chlorella</taxon>
    </lineage>
</organism>
<dbReference type="PANTHER" id="PTHR36896">
    <property type="entry name" value="OS01G0729500 PROTEIN"/>
    <property type="match status" value="1"/>
</dbReference>
<dbReference type="OrthoDB" id="513166at2759"/>
<evidence type="ECO:0000313" key="4">
    <source>
        <dbReference type="Proteomes" id="UP001055712"/>
    </source>
</evidence>
<feature type="region of interest" description="Disordered" evidence="1">
    <location>
        <begin position="78"/>
        <end position="101"/>
    </location>
</feature>
<reference evidence="3" key="1">
    <citation type="journal article" date="2019" name="Plant J.">
        <title>Chlorella vulgaris genome assembly and annotation reveals the molecular basis for metabolic acclimation to high light conditions.</title>
        <authorList>
            <person name="Cecchin M."/>
            <person name="Marcolungo L."/>
            <person name="Rossato M."/>
            <person name="Girolomoni L."/>
            <person name="Cosentino E."/>
            <person name="Cuine S."/>
            <person name="Li-Beisson Y."/>
            <person name="Delledonne M."/>
            <person name="Ballottari M."/>
        </authorList>
    </citation>
    <scope>NUCLEOTIDE SEQUENCE</scope>
    <source>
        <strain evidence="3">211/11P</strain>
    </source>
</reference>
<comment type="caution">
    <text evidence="3">The sequence shown here is derived from an EMBL/GenBank/DDBJ whole genome shotgun (WGS) entry which is preliminary data.</text>
</comment>
<keyword evidence="2" id="KW-0732">Signal</keyword>
<sequence length="150" mass="15928">MAVALLLAALAAAPVAAGRGFFNQIETSNADLCILYKGVECALHPECVTCHASVGSIDVCMETAIAIKLPTQLFTCDFPSPPFPPDEQPDSDEPNTDCQSKLDESSCAATQKCVWCLSAAVPSACYQDDEARRLPPAVFQCKFPGLVTSQ</sequence>
<dbReference type="PANTHER" id="PTHR36896:SF2">
    <property type="entry name" value="OS01G0729500 PROTEIN"/>
    <property type="match status" value="1"/>
</dbReference>
<feature type="signal peptide" evidence="2">
    <location>
        <begin position="1"/>
        <end position="17"/>
    </location>
</feature>
<keyword evidence="4" id="KW-1185">Reference proteome</keyword>
<gene>
    <name evidence="3" type="ORF">D9Q98_001167</name>
</gene>
<evidence type="ECO:0000256" key="1">
    <source>
        <dbReference type="SAM" id="MobiDB-lite"/>
    </source>
</evidence>
<proteinExistence type="predicted"/>
<evidence type="ECO:0000256" key="2">
    <source>
        <dbReference type="SAM" id="SignalP"/>
    </source>
</evidence>
<feature type="chain" id="PRO_5038723733" evidence="2">
    <location>
        <begin position="18"/>
        <end position="150"/>
    </location>
</feature>
<evidence type="ECO:0000313" key="3">
    <source>
        <dbReference type="EMBL" id="KAI3438748.1"/>
    </source>
</evidence>
<name>A0A9D4TZP4_CHLVU</name>
<accession>A0A9D4TZP4</accession>
<reference evidence="3" key="2">
    <citation type="submission" date="2020-11" db="EMBL/GenBank/DDBJ databases">
        <authorList>
            <person name="Cecchin M."/>
            <person name="Marcolungo L."/>
            <person name="Rossato M."/>
            <person name="Girolomoni L."/>
            <person name="Cosentino E."/>
            <person name="Cuine S."/>
            <person name="Li-Beisson Y."/>
            <person name="Delledonne M."/>
            <person name="Ballottari M."/>
        </authorList>
    </citation>
    <scope>NUCLEOTIDE SEQUENCE</scope>
    <source>
        <strain evidence="3">211/11P</strain>
        <tissue evidence="3">Whole cell</tissue>
    </source>
</reference>
<dbReference type="AlphaFoldDB" id="A0A9D4TZP4"/>
<protein>
    <submittedName>
        <fullName evidence="3">Uncharacterized protein</fullName>
    </submittedName>
</protein>
<dbReference type="Proteomes" id="UP001055712">
    <property type="component" value="Unassembled WGS sequence"/>
</dbReference>
<dbReference type="EMBL" id="SIDB01000001">
    <property type="protein sequence ID" value="KAI3438748.1"/>
    <property type="molecule type" value="Genomic_DNA"/>
</dbReference>